<comment type="subcellular location">
    <subcellularLocation>
        <location evidence="3">Cytoplasm</location>
    </subcellularLocation>
</comment>
<dbReference type="SUPFAM" id="SSF52374">
    <property type="entry name" value="Nucleotidylyl transferase"/>
    <property type="match status" value="1"/>
</dbReference>
<sequence length="410" mass="47034">MKVVGLIVEYNPLHNGHRYHFEQAMALTGAEACVIVMSGHFLQRGEPALVNKWARTRMALDMGVDLVFELPYVYSTQQAEIFAYGAVFLLNQLPFVTHLCFGSESGNLEELNTAARMLATESQSFKKTLKAKLKEGHPYAYAYGHALAAQLNKSDRVDAKTFAQPNNILGLHYLMALHQLKSTIQPVTIKRYKAHYHQQTLTDTHIASATSIRQALLETAVPDWEAIRPFVPSFTLDVLKEEYEAGRGLICWENFYSYLLYALLSHSARDLNRIYEMEEGIEHRLKACVLSSHSAKHLIEQVKTKRYTWNRIQRILVHTLTQCHKQDIENLSLQEGPAYLRLLGYSAKGRELLNRYKKELTIPLIANIRQAHPPMLDWDLKAARIYTLGYRSDIRAKEWKRELAQPPLRT</sequence>
<evidence type="ECO:0000256" key="1">
    <source>
        <dbReference type="ARBA" id="ARBA00022598"/>
    </source>
</evidence>
<evidence type="ECO:0000256" key="3">
    <source>
        <dbReference type="HAMAP-Rule" id="MF_01539"/>
    </source>
</evidence>
<keyword evidence="3" id="KW-0694">RNA-binding</keyword>
<feature type="binding site" evidence="3">
    <location>
        <position position="166"/>
    </location>
    <ligand>
        <name>ATP</name>
        <dbReference type="ChEBI" id="CHEBI:30616"/>
    </ligand>
</feature>
<keyword evidence="1 3" id="KW-0436">Ligase</keyword>
<comment type="function">
    <text evidence="3">Catalyzes the formation of N(4)-acetylcytidine (ac(4)C) at the wobble position of elongator tRNA(Met), using acetate and ATP as substrates. First activates an acetate ion to form acetyladenylate (Ac-AMP) and then transfers the acetyl group to tRNA to form ac(4)C34.</text>
</comment>
<dbReference type="EC" id="6.3.4.-" evidence="3"/>
<keyword evidence="3" id="KW-0067">ATP-binding</keyword>
<dbReference type="PANTHER" id="PTHR37825">
    <property type="entry name" value="TRNA(MET) CYTIDINE ACETATE LIGASE"/>
    <property type="match status" value="1"/>
</dbReference>
<evidence type="ECO:0000313" key="4">
    <source>
        <dbReference type="EMBL" id="MDQ0339199.1"/>
    </source>
</evidence>
<dbReference type="RefSeq" id="WP_307338797.1">
    <property type="nucleotide sequence ID" value="NZ_JAUSUQ010000006.1"/>
</dbReference>
<comment type="catalytic activity">
    <reaction evidence="3">
        <text>cytidine(34) in elongator tRNA(Met) + acetate + ATP = N(4)-acetylcytidine(34) in elongator tRNA(Met) + AMP + diphosphate</text>
        <dbReference type="Rhea" id="RHEA:58144"/>
        <dbReference type="Rhea" id="RHEA-COMP:10693"/>
        <dbReference type="Rhea" id="RHEA-COMP:10694"/>
        <dbReference type="ChEBI" id="CHEBI:30089"/>
        <dbReference type="ChEBI" id="CHEBI:30616"/>
        <dbReference type="ChEBI" id="CHEBI:33019"/>
        <dbReference type="ChEBI" id="CHEBI:74900"/>
        <dbReference type="ChEBI" id="CHEBI:82748"/>
        <dbReference type="ChEBI" id="CHEBI:456215"/>
    </reaction>
</comment>
<accession>A0ABU0CTJ2</accession>
<dbReference type="EMBL" id="JAUSUQ010000006">
    <property type="protein sequence ID" value="MDQ0339199.1"/>
    <property type="molecule type" value="Genomic_DNA"/>
</dbReference>
<feature type="binding site" evidence="3">
    <location>
        <begin position="7"/>
        <end position="20"/>
    </location>
    <ligand>
        <name>ATP</name>
        <dbReference type="ChEBI" id="CHEBI:30616"/>
    </ligand>
</feature>
<protein>
    <recommendedName>
        <fullName evidence="3">tRNA(Met) cytidine acetate ligase</fullName>
        <ecNumber evidence="3">6.3.4.-</ecNumber>
    </recommendedName>
</protein>
<dbReference type="InterPro" id="IPR014729">
    <property type="entry name" value="Rossmann-like_a/b/a_fold"/>
</dbReference>
<reference evidence="4 5" key="1">
    <citation type="submission" date="2023-07" db="EMBL/GenBank/DDBJ databases">
        <title>Genomic Encyclopedia of Type Strains, Phase IV (KMG-IV): sequencing the most valuable type-strain genomes for metagenomic binning, comparative biology and taxonomic classification.</title>
        <authorList>
            <person name="Goeker M."/>
        </authorList>
    </citation>
    <scope>NUCLEOTIDE SEQUENCE [LARGE SCALE GENOMIC DNA]</scope>
    <source>
        <strain evidence="4 5">DSM 17740</strain>
    </source>
</reference>
<feature type="binding site" evidence="3">
    <location>
        <position position="102"/>
    </location>
    <ligand>
        <name>ATP</name>
        <dbReference type="ChEBI" id="CHEBI:30616"/>
    </ligand>
</feature>
<comment type="caution">
    <text evidence="3">Lacks conserved residue(s) required for the propagation of feature annotation.</text>
</comment>
<organism evidence="4 5">
    <name type="scientific">Caldalkalibacillus uzonensis</name>
    <dbReference type="NCBI Taxonomy" id="353224"/>
    <lineage>
        <taxon>Bacteria</taxon>
        <taxon>Bacillati</taxon>
        <taxon>Bacillota</taxon>
        <taxon>Bacilli</taxon>
        <taxon>Bacillales</taxon>
        <taxon>Bacillaceae</taxon>
        <taxon>Caldalkalibacillus</taxon>
    </lineage>
</organism>
<dbReference type="Proteomes" id="UP001232445">
    <property type="component" value="Unassembled WGS sequence"/>
</dbReference>
<dbReference type="HAMAP" id="MF_01539">
    <property type="entry name" value="TmcAL"/>
    <property type="match status" value="1"/>
</dbReference>
<dbReference type="Gene3D" id="3.40.50.620">
    <property type="entry name" value="HUPs"/>
    <property type="match status" value="1"/>
</dbReference>
<dbReference type="PANTHER" id="PTHR37825:SF1">
    <property type="entry name" value="TRNA(MET) CYTIDINE ACETATE LIGASE"/>
    <property type="match status" value="1"/>
</dbReference>
<feature type="binding site" evidence="3">
    <location>
        <position position="191"/>
    </location>
    <ligand>
        <name>ATP</name>
        <dbReference type="ChEBI" id="CHEBI:30616"/>
    </ligand>
</feature>
<comment type="caution">
    <text evidence="4">The sequence shown here is derived from an EMBL/GenBank/DDBJ whole genome shotgun (WGS) entry which is preliminary data.</text>
</comment>
<evidence type="ECO:0000256" key="2">
    <source>
        <dbReference type="ARBA" id="ARBA00022694"/>
    </source>
</evidence>
<gene>
    <name evidence="3" type="primary">tmcAL</name>
    <name evidence="4" type="ORF">J2S00_001985</name>
</gene>
<keyword evidence="3" id="KW-0547">Nucleotide-binding</keyword>
<dbReference type="Pfam" id="PF05636">
    <property type="entry name" value="HIGH_NTase1"/>
    <property type="match status" value="1"/>
</dbReference>
<keyword evidence="5" id="KW-1185">Reference proteome</keyword>
<keyword evidence="2 3" id="KW-0819">tRNA processing</keyword>
<dbReference type="InterPro" id="IPR008513">
    <property type="entry name" value="tRNA(Met)_cyd_acetate_ligase"/>
</dbReference>
<dbReference type="NCBIfam" id="NF010191">
    <property type="entry name" value="PRK13670.1"/>
    <property type="match status" value="1"/>
</dbReference>
<keyword evidence="3" id="KW-0963">Cytoplasm</keyword>
<comment type="similarity">
    <text evidence="3">Belongs to the TmcAL family.</text>
</comment>
<evidence type="ECO:0000313" key="5">
    <source>
        <dbReference type="Proteomes" id="UP001232445"/>
    </source>
</evidence>
<proteinExistence type="inferred from homology"/>
<name>A0ABU0CTJ2_9BACI</name>
<keyword evidence="3" id="KW-0820">tRNA-binding</keyword>